<reference evidence="1 2" key="1">
    <citation type="submission" date="2024-05" db="EMBL/GenBank/DDBJ databases">
        <authorList>
            <person name="Matzinger S.R."/>
            <person name="Bankers L."/>
            <person name="Rossheim A."/>
            <person name="Hetherington-Rauth M.C."/>
            <person name="Smith A."/>
            <person name="Baird S."/>
            <person name="Polanco D."/>
        </authorList>
    </citation>
    <scope>NUCLEOTIDE SEQUENCE [LARGE SCALE GENOMIC DNA]</scope>
    <source>
        <strain evidence="1 2">2024CJ-00066</strain>
    </source>
</reference>
<evidence type="ECO:0000313" key="2">
    <source>
        <dbReference type="Proteomes" id="UP001447151"/>
    </source>
</evidence>
<dbReference type="Proteomes" id="UP001447151">
    <property type="component" value="Unassembled WGS sequence"/>
</dbReference>
<proteinExistence type="predicted"/>
<keyword evidence="2" id="KW-1185">Reference proteome</keyword>
<dbReference type="EMBL" id="JBECZB010000010">
    <property type="protein sequence ID" value="MEQ3511274.1"/>
    <property type="molecule type" value="Genomic_DNA"/>
</dbReference>
<sequence length="71" mass="8064">MNQSVLRINQVSERLGVSRSSIRGWCDPKSRHHRPDFPRPFKVSANVVGWLSSEIDDYIGKLAAKREEQAG</sequence>
<organism evidence="1 2">
    <name type="scientific">Neisseria polysaccharea</name>
    <dbReference type="NCBI Taxonomy" id="489"/>
    <lineage>
        <taxon>Bacteria</taxon>
        <taxon>Pseudomonadati</taxon>
        <taxon>Pseudomonadota</taxon>
        <taxon>Betaproteobacteria</taxon>
        <taxon>Neisseriales</taxon>
        <taxon>Neisseriaceae</taxon>
        <taxon>Neisseria</taxon>
    </lineage>
</organism>
<comment type="caution">
    <text evidence="1">The sequence shown here is derived from an EMBL/GenBank/DDBJ whole genome shotgun (WGS) entry which is preliminary data.</text>
</comment>
<evidence type="ECO:0000313" key="1">
    <source>
        <dbReference type="EMBL" id="MEQ3511274.1"/>
    </source>
</evidence>
<dbReference type="Pfam" id="PF05930">
    <property type="entry name" value="Phage_AlpA"/>
    <property type="match status" value="1"/>
</dbReference>
<gene>
    <name evidence="1" type="ORF">ABM124_08145</name>
</gene>
<dbReference type="InterPro" id="IPR010260">
    <property type="entry name" value="AlpA"/>
</dbReference>
<dbReference type="PANTHER" id="PTHR36154:SF1">
    <property type="entry name" value="DNA-BINDING TRANSCRIPTIONAL ACTIVATOR ALPA"/>
    <property type="match status" value="1"/>
</dbReference>
<accession>A0ABV1JLA9</accession>
<dbReference type="PANTHER" id="PTHR36154">
    <property type="entry name" value="DNA-BINDING TRANSCRIPTIONAL ACTIVATOR ALPA"/>
    <property type="match status" value="1"/>
</dbReference>
<protein>
    <submittedName>
        <fullName evidence="1">AlpA family phage regulatory protein</fullName>
    </submittedName>
</protein>
<name>A0ABV1JLA9_NEIPO</name>
<dbReference type="InterPro" id="IPR052931">
    <property type="entry name" value="Prophage_regulatory_activator"/>
</dbReference>
<dbReference type="RefSeq" id="WP_349273219.1">
    <property type="nucleotide sequence ID" value="NZ_JBECZB010000010.1"/>
</dbReference>